<protein>
    <submittedName>
        <fullName evidence="1">Uncharacterized protein</fullName>
    </submittedName>
</protein>
<comment type="caution">
    <text evidence="1">The sequence shown here is derived from an EMBL/GenBank/DDBJ whole genome shotgun (WGS) entry which is preliminary data.</text>
</comment>
<dbReference type="EMBL" id="AGAY01000084">
    <property type="protein sequence ID" value="EGY51383.1"/>
    <property type="molecule type" value="Genomic_DNA"/>
</dbReference>
<dbReference type="AlphaFoldDB" id="G4CLA9"/>
<name>G4CLA9_9NEIS</name>
<dbReference type="HOGENOM" id="CLU_3170672_0_0_4"/>
<accession>G4CLA9</accession>
<dbReference type="STRING" id="1032488.HMPREF9371_2400"/>
<proteinExistence type="predicted"/>
<gene>
    <name evidence="1" type="ORF">HMPREF9371_2400</name>
</gene>
<dbReference type="Proteomes" id="UP000003019">
    <property type="component" value="Unassembled WGS sequence"/>
</dbReference>
<sequence>MPSLLSSSLSAARLLAGLLSRFSFLFTSIKLILMRLYCCTATGYLNA</sequence>
<keyword evidence="2" id="KW-1185">Reference proteome</keyword>
<reference evidence="1 2" key="1">
    <citation type="submission" date="2011-05" db="EMBL/GenBank/DDBJ databases">
        <authorList>
            <person name="Muzny D."/>
            <person name="Qin X."/>
            <person name="Deng J."/>
            <person name="Jiang H."/>
            <person name="Liu Y."/>
            <person name="Qu J."/>
            <person name="Song X.-Z."/>
            <person name="Zhang L."/>
            <person name="Thornton R."/>
            <person name="Coyle M."/>
            <person name="Francisco L."/>
            <person name="Jackson L."/>
            <person name="Javaid M."/>
            <person name="Korchina V."/>
            <person name="Kovar C."/>
            <person name="Mata R."/>
            <person name="Mathew T."/>
            <person name="Ngo R."/>
            <person name="Nguyen L."/>
            <person name="Nguyen N."/>
            <person name="Okwuonu G."/>
            <person name="Ongeri F."/>
            <person name="Pham C."/>
            <person name="Simmons D."/>
            <person name="Wilczek-Boney K."/>
            <person name="Hale W."/>
            <person name="Jakkamsetti A."/>
            <person name="Pham P."/>
            <person name="Ruth R."/>
            <person name="San Lucas F."/>
            <person name="Warren J."/>
            <person name="Zhang J."/>
            <person name="Zhao Z."/>
            <person name="Zhou C."/>
            <person name="Zhu D."/>
            <person name="Lee S."/>
            <person name="Bess C."/>
            <person name="Blankenburg K."/>
            <person name="Forbes L."/>
            <person name="Fu Q."/>
            <person name="Gubbala S."/>
            <person name="Hirani K."/>
            <person name="Jayaseelan J.C."/>
            <person name="Lara F."/>
            <person name="Munidasa M."/>
            <person name="Palculict T."/>
            <person name="Patil S."/>
            <person name="Pu L.-L."/>
            <person name="Saada N."/>
            <person name="Tang L."/>
            <person name="Weissenberger G."/>
            <person name="Zhu Y."/>
            <person name="Hemphill L."/>
            <person name="Shang Y."/>
            <person name="Youmans B."/>
            <person name="Ayvaz T."/>
            <person name="Ross M."/>
            <person name="Santibanez J."/>
            <person name="Aqrawi P."/>
            <person name="Gross S."/>
            <person name="Joshi V."/>
            <person name="Fowler G."/>
            <person name="Nazareth L."/>
            <person name="Reid J."/>
            <person name="Worley K."/>
            <person name="Petrosino J."/>
            <person name="Highlander S."/>
            <person name="Gibbs R."/>
        </authorList>
    </citation>
    <scope>NUCLEOTIDE SEQUENCE [LARGE SCALE GENOMIC DNA]</scope>
    <source>
        <strain evidence="1 2">871</strain>
    </source>
</reference>
<organism evidence="1 2">
    <name type="scientific">Neisseria shayeganii 871</name>
    <dbReference type="NCBI Taxonomy" id="1032488"/>
    <lineage>
        <taxon>Bacteria</taxon>
        <taxon>Pseudomonadati</taxon>
        <taxon>Pseudomonadota</taxon>
        <taxon>Betaproteobacteria</taxon>
        <taxon>Neisseriales</taxon>
        <taxon>Neisseriaceae</taxon>
        <taxon>Neisseria</taxon>
    </lineage>
</organism>
<evidence type="ECO:0000313" key="1">
    <source>
        <dbReference type="EMBL" id="EGY51383.1"/>
    </source>
</evidence>
<evidence type="ECO:0000313" key="2">
    <source>
        <dbReference type="Proteomes" id="UP000003019"/>
    </source>
</evidence>